<name>A0A1Q9DLP5_SYMMI</name>
<reference evidence="1 2" key="1">
    <citation type="submission" date="2016-02" db="EMBL/GenBank/DDBJ databases">
        <title>Genome analysis of coral dinoflagellate symbionts highlights evolutionary adaptations to a symbiotic lifestyle.</title>
        <authorList>
            <person name="Aranda M."/>
            <person name="Li Y."/>
            <person name="Liew Y.J."/>
            <person name="Baumgarten S."/>
            <person name="Simakov O."/>
            <person name="Wilson M."/>
            <person name="Piel J."/>
            <person name="Ashoor H."/>
            <person name="Bougouffa S."/>
            <person name="Bajic V.B."/>
            <person name="Ryu T."/>
            <person name="Ravasi T."/>
            <person name="Bayer T."/>
            <person name="Micklem G."/>
            <person name="Kim H."/>
            <person name="Bhak J."/>
            <person name="Lajeunesse T.C."/>
            <person name="Voolstra C.R."/>
        </authorList>
    </citation>
    <scope>NUCLEOTIDE SEQUENCE [LARGE SCALE GENOMIC DNA]</scope>
    <source>
        <strain evidence="1 2">CCMP2467</strain>
    </source>
</reference>
<proteinExistence type="predicted"/>
<keyword evidence="2" id="KW-1185">Reference proteome</keyword>
<gene>
    <name evidence="1" type="ORF">AK812_SmicGene21690</name>
</gene>
<evidence type="ECO:0000313" key="2">
    <source>
        <dbReference type="Proteomes" id="UP000186817"/>
    </source>
</evidence>
<evidence type="ECO:0000313" key="1">
    <source>
        <dbReference type="EMBL" id="OLP96107.1"/>
    </source>
</evidence>
<accession>A0A1Q9DLP5</accession>
<dbReference type="AlphaFoldDB" id="A0A1Q9DLP5"/>
<organism evidence="1 2">
    <name type="scientific">Symbiodinium microadriaticum</name>
    <name type="common">Dinoflagellate</name>
    <name type="synonym">Zooxanthella microadriatica</name>
    <dbReference type="NCBI Taxonomy" id="2951"/>
    <lineage>
        <taxon>Eukaryota</taxon>
        <taxon>Sar</taxon>
        <taxon>Alveolata</taxon>
        <taxon>Dinophyceae</taxon>
        <taxon>Suessiales</taxon>
        <taxon>Symbiodiniaceae</taxon>
        <taxon>Symbiodinium</taxon>
    </lineage>
</organism>
<dbReference type="Proteomes" id="UP000186817">
    <property type="component" value="Unassembled WGS sequence"/>
</dbReference>
<protein>
    <submittedName>
        <fullName evidence="1">Uncharacterized protein</fullName>
    </submittedName>
</protein>
<dbReference type="EMBL" id="LSRX01000479">
    <property type="protein sequence ID" value="OLP96107.1"/>
    <property type="molecule type" value="Genomic_DNA"/>
</dbReference>
<sequence>MLGAIRSVYLQLGLPDRSSRFHGSFSPLKGFAEGEDRSRSADRSLHVLARANSALPLDLWGRGLACWNSSSCCESQIVGESNPRLGLRVKDIAEATCSKDEVQVVASKLIRKRDRYEELVPQRCRGVLRARHRQVHGLAVEGVTGTNLQVFSALVEAKHTRGPADGCNVTWIGEELQAYTPHLLRFGGDLPFRTNPPSGKMNDRDPPTKDIAIADRMPHTTELKGENVSMTTMHALQYVYLELLSG</sequence>
<comment type="caution">
    <text evidence="1">The sequence shown here is derived from an EMBL/GenBank/DDBJ whole genome shotgun (WGS) entry which is preliminary data.</text>
</comment>